<name>A0A367LKP4_9HYPO</name>
<dbReference type="InterPro" id="IPR050613">
    <property type="entry name" value="Sec_Metabolite_Reg"/>
</dbReference>
<dbReference type="InterPro" id="IPR007219">
    <property type="entry name" value="XnlR_reg_dom"/>
</dbReference>
<feature type="compositionally biased region" description="Low complexity" evidence="4">
    <location>
        <begin position="576"/>
        <end position="589"/>
    </location>
</feature>
<dbReference type="Pfam" id="PF04082">
    <property type="entry name" value="Fungal_trans"/>
    <property type="match status" value="1"/>
</dbReference>
<feature type="compositionally biased region" description="Low complexity" evidence="4">
    <location>
        <begin position="658"/>
        <end position="698"/>
    </location>
</feature>
<feature type="region of interest" description="Disordered" evidence="4">
    <location>
        <begin position="1"/>
        <end position="20"/>
    </location>
</feature>
<dbReference type="SMART" id="SM00066">
    <property type="entry name" value="GAL4"/>
    <property type="match status" value="1"/>
</dbReference>
<keyword evidence="2" id="KW-0479">Metal-binding</keyword>
<dbReference type="SMART" id="SM00906">
    <property type="entry name" value="Fungal_trans"/>
    <property type="match status" value="1"/>
</dbReference>
<organism evidence="6 7">
    <name type="scientific">Ophiocordyceps polyrhachis-furcata BCC 54312</name>
    <dbReference type="NCBI Taxonomy" id="1330021"/>
    <lineage>
        <taxon>Eukaryota</taxon>
        <taxon>Fungi</taxon>
        <taxon>Dikarya</taxon>
        <taxon>Ascomycota</taxon>
        <taxon>Pezizomycotina</taxon>
        <taxon>Sordariomycetes</taxon>
        <taxon>Hypocreomycetidae</taxon>
        <taxon>Hypocreales</taxon>
        <taxon>Ophiocordycipitaceae</taxon>
        <taxon>Ophiocordyceps</taxon>
    </lineage>
</organism>
<evidence type="ECO:0000256" key="1">
    <source>
        <dbReference type="ARBA" id="ARBA00004123"/>
    </source>
</evidence>
<sequence length="818" mass="90454">MATSAASASLDPASGYNRSACTECQRRKQKCNREWPCDRCQRRKIADECRYNYSSAPPVSSSANAFVPLAPASAIGHGRPDEQPRTIVAEAEPVSALSPPSSGPDAPGFDALAAARLLNNLGIELKVPMQRNQADRYLDTDVPFYQTKPSETASKEDLAAEDATPQMQRVLELLPQRQTMDKLISDFTHNINYHYYIIYPPDFLRCYHIWWERRSKSKPIALQYTALLAMICACCMQHAENEMQLELRRASGLSAEDLSEQLQSAVRELSSVIPVGHFHMHNVQRLLHSCYWYKAEARFVEAWHVLSAAIREGQELEPPEGTETEHEREMRRRLWCILDTWDWQISSGLSRPKIIDRDDCDAELPSLTLERFSSRTPSPLLHMKMQSELTRQLASRFSAPKNIIDPTEVLEYQALIEAWMRRFPAVYDFDHPDLSCDAQYPWVFPHRYYVYTMACLLILNPIRHYMVRSYTPSSPSVELGIHATGVAYSLKLLRTLRSWVDAIVHRDGRLHFIVFSIFDTAAILCTAIIKDGHNMLAERDEISRAIADALAMLRRLNSISRTSRTSYELLERLVRRLPPSSRPKQQQQPQRKRTKMATGVPAAASASAGVMMPCSGNGINQLDLAPTPPANHTHQCHRHHWQHQVSPPPPPVLRSNHAPLGSLPQALGGASLGPPGGPLVSSTSPSYPSSSASDCTSPGVDDRMLTSLSSPEVSAVVSHGVGLPLPPSTSALATCGFVSGEDEAQVSPPAFELETVTQAQLGELAPLWNWHSENLDIVSSMGIVSARPDVVAVAAPLGPATGFSSSPGTCEGGGRAVV</sequence>
<feature type="domain" description="Zn(2)-C6 fungal-type" evidence="5">
    <location>
        <begin position="20"/>
        <end position="51"/>
    </location>
</feature>
<proteinExistence type="predicted"/>
<dbReference type="PROSITE" id="PS50048">
    <property type="entry name" value="ZN2_CY6_FUNGAL_2"/>
    <property type="match status" value="1"/>
</dbReference>
<comment type="caution">
    <text evidence="6">The sequence shown here is derived from an EMBL/GenBank/DDBJ whole genome shotgun (WGS) entry which is preliminary data.</text>
</comment>
<dbReference type="GO" id="GO:0003677">
    <property type="term" value="F:DNA binding"/>
    <property type="evidence" value="ECO:0007669"/>
    <property type="project" value="InterPro"/>
</dbReference>
<dbReference type="CDD" id="cd00067">
    <property type="entry name" value="GAL4"/>
    <property type="match status" value="1"/>
</dbReference>
<evidence type="ECO:0000256" key="4">
    <source>
        <dbReference type="SAM" id="MobiDB-lite"/>
    </source>
</evidence>
<comment type="subcellular location">
    <subcellularLocation>
        <location evidence="1">Nucleus</location>
    </subcellularLocation>
</comment>
<keyword evidence="7" id="KW-1185">Reference proteome</keyword>
<dbReference type="GO" id="GO:0008270">
    <property type="term" value="F:zinc ion binding"/>
    <property type="evidence" value="ECO:0007669"/>
    <property type="project" value="InterPro"/>
</dbReference>
<dbReference type="InterPro" id="IPR001138">
    <property type="entry name" value="Zn2Cys6_DnaBD"/>
</dbReference>
<feature type="region of interest" description="Disordered" evidence="4">
    <location>
        <begin position="622"/>
        <end position="705"/>
    </location>
</feature>
<evidence type="ECO:0000256" key="2">
    <source>
        <dbReference type="ARBA" id="ARBA00022723"/>
    </source>
</evidence>
<dbReference type="Pfam" id="PF00172">
    <property type="entry name" value="Zn_clus"/>
    <property type="match status" value="1"/>
</dbReference>
<accession>A0A367LKP4</accession>
<dbReference type="STRING" id="1330021.A0A367LKP4"/>
<dbReference type="EMBL" id="LKCN02000003">
    <property type="protein sequence ID" value="RCI14970.1"/>
    <property type="molecule type" value="Genomic_DNA"/>
</dbReference>
<keyword evidence="3" id="KW-0539">Nucleus</keyword>
<evidence type="ECO:0000313" key="7">
    <source>
        <dbReference type="Proteomes" id="UP000253664"/>
    </source>
</evidence>
<feature type="region of interest" description="Disordered" evidence="4">
    <location>
        <begin position="575"/>
        <end position="604"/>
    </location>
</feature>
<dbReference type="GO" id="GO:0000981">
    <property type="term" value="F:DNA-binding transcription factor activity, RNA polymerase II-specific"/>
    <property type="evidence" value="ECO:0007669"/>
    <property type="project" value="InterPro"/>
</dbReference>
<dbReference type="InterPro" id="IPR036864">
    <property type="entry name" value="Zn2-C6_fun-type_DNA-bd_sf"/>
</dbReference>
<evidence type="ECO:0000259" key="5">
    <source>
        <dbReference type="PROSITE" id="PS50048"/>
    </source>
</evidence>
<dbReference type="GO" id="GO:0006351">
    <property type="term" value="P:DNA-templated transcription"/>
    <property type="evidence" value="ECO:0007669"/>
    <property type="project" value="InterPro"/>
</dbReference>
<dbReference type="PANTHER" id="PTHR31001:SF84">
    <property type="entry name" value="FUNGAL SPECIFIC TRANSCRIPTION FACTOR"/>
    <property type="match status" value="1"/>
</dbReference>
<dbReference type="AlphaFoldDB" id="A0A367LKP4"/>
<dbReference type="Proteomes" id="UP000253664">
    <property type="component" value="Unassembled WGS sequence"/>
</dbReference>
<dbReference type="CDD" id="cd12148">
    <property type="entry name" value="fungal_TF_MHR"/>
    <property type="match status" value="1"/>
</dbReference>
<dbReference type="Gene3D" id="4.10.240.10">
    <property type="entry name" value="Zn(2)-C6 fungal-type DNA-binding domain"/>
    <property type="match status" value="1"/>
</dbReference>
<evidence type="ECO:0000256" key="3">
    <source>
        <dbReference type="ARBA" id="ARBA00023242"/>
    </source>
</evidence>
<evidence type="ECO:0000313" key="6">
    <source>
        <dbReference type="EMBL" id="RCI14970.1"/>
    </source>
</evidence>
<dbReference type="PANTHER" id="PTHR31001">
    <property type="entry name" value="UNCHARACTERIZED TRANSCRIPTIONAL REGULATORY PROTEIN"/>
    <property type="match status" value="1"/>
</dbReference>
<dbReference type="OrthoDB" id="5344325at2759"/>
<reference evidence="6 7" key="1">
    <citation type="journal article" date="2015" name="BMC Genomics">
        <title>Insights from the genome of Ophiocordyceps polyrhachis-furcata to pathogenicity and host specificity in insect fungi.</title>
        <authorList>
            <person name="Wichadakul D."/>
            <person name="Kobmoo N."/>
            <person name="Ingsriswang S."/>
            <person name="Tangphatsornruang S."/>
            <person name="Chantasingh D."/>
            <person name="Luangsa-ard J.J."/>
            <person name="Eurwilaichitr L."/>
        </authorList>
    </citation>
    <scope>NUCLEOTIDE SEQUENCE [LARGE SCALE GENOMIC DNA]</scope>
    <source>
        <strain evidence="6 7">BCC 54312</strain>
    </source>
</reference>
<gene>
    <name evidence="6" type="ORF">L249_6845</name>
</gene>
<protein>
    <recommendedName>
        <fullName evidence="5">Zn(2)-C6 fungal-type domain-containing protein</fullName>
    </recommendedName>
</protein>
<dbReference type="GO" id="GO:0005634">
    <property type="term" value="C:nucleus"/>
    <property type="evidence" value="ECO:0007669"/>
    <property type="project" value="UniProtKB-SubCell"/>
</dbReference>
<dbReference type="SUPFAM" id="SSF57701">
    <property type="entry name" value="Zn2/Cys6 DNA-binding domain"/>
    <property type="match status" value="1"/>
</dbReference>